<dbReference type="SMART" id="SM00397">
    <property type="entry name" value="t_SNARE"/>
    <property type="match status" value="1"/>
</dbReference>
<dbReference type="GO" id="GO:0031201">
    <property type="term" value="C:SNARE complex"/>
    <property type="evidence" value="ECO:0007669"/>
    <property type="project" value="TreeGrafter"/>
</dbReference>
<dbReference type="Pfam" id="PF05739">
    <property type="entry name" value="SNARE"/>
    <property type="match status" value="1"/>
</dbReference>
<sequence length="266" mass="31302">MSFKDFEQTNQQEQNQQSQTDIIYNQIFTNLEKIGKNNKTLDEFVKKIGTPKDTETHRSRIMQLSQQTADIIKQTSKMIKQASSQSNQKDDFRLEKIMKDFQLIFETFKKVEKNSKLAQMKYEPKQNSQQKPKNIFNDNVEEDETSKLINDQRREELRQQQMFTEEVQFHNEIIKERDEQIQEIEQTINEVNEMFMDLAKTVQVQGIQIITIDENIDKTEMNTEEAVEELHKASRFQQAARKKSCWLLCCIVVAAIIIAVVLGVKL</sequence>
<feature type="coiled-coil region" evidence="2">
    <location>
        <begin position="170"/>
        <end position="201"/>
    </location>
</feature>
<comment type="caution">
    <text evidence="6">The sequence shown here is derived from an EMBL/GenBank/DDBJ whole genome shotgun (WGS) entry which is preliminary data.</text>
</comment>
<evidence type="ECO:0000313" key="7">
    <source>
        <dbReference type="Proteomes" id="UP001149090"/>
    </source>
</evidence>
<protein>
    <submittedName>
        <fullName evidence="6">T-snare domain-containing protein</fullName>
    </submittedName>
</protein>
<keyword evidence="4" id="KW-0472">Membrane</keyword>
<name>A0A9Q0LD39_ANAIG</name>
<comment type="similarity">
    <text evidence="1">Belongs to the syntaxin family.</text>
</comment>
<dbReference type="PANTHER" id="PTHR19957">
    <property type="entry name" value="SYNTAXIN"/>
    <property type="match status" value="1"/>
</dbReference>
<dbReference type="PANTHER" id="PTHR19957:SF38">
    <property type="entry name" value="LD27581P"/>
    <property type="match status" value="1"/>
</dbReference>
<dbReference type="Gene3D" id="1.20.58.70">
    <property type="match status" value="1"/>
</dbReference>
<dbReference type="InterPro" id="IPR010989">
    <property type="entry name" value="SNARE"/>
</dbReference>
<dbReference type="InterPro" id="IPR006012">
    <property type="entry name" value="Syntaxin/epimorphin_CS"/>
</dbReference>
<dbReference type="AlphaFoldDB" id="A0A9Q0LD39"/>
<evidence type="ECO:0000313" key="6">
    <source>
        <dbReference type="EMBL" id="KAJ5070174.1"/>
    </source>
</evidence>
<evidence type="ECO:0000256" key="3">
    <source>
        <dbReference type="SAM" id="MobiDB-lite"/>
    </source>
</evidence>
<dbReference type="OrthoDB" id="364348at2759"/>
<dbReference type="GO" id="GO:0006886">
    <property type="term" value="P:intracellular protein transport"/>
    <property type="evidence" value="ECO:0007669"/>
    <property type="project" value="InterPro"/>
</dbReference>
<reference evidence="6" key="1">
    <citation type="submission" date="2022-10" db="EMBL/GenBank/DDBJ databases">
        <title>Novel sulphate-reducing endosymbionts in the free-living metamonad Anaeramoeba.</title>
        <authorList>
            <person name="Jerlstrom-Hultqvist J."/>
            <person name="Cepicka I."/>
            <person name="Gallot-Lavallee L."/>
            <person name="Salas-Leiva D."/>
            <person name="Curtis B.A."/>
            <person name="Zahonova K."/>
            <person name="Pipaliya S."/>
            <person name="Dacks J."/>
            <person name="Roger A.J."/>
        </authorList>
    </citation>
    <scope>NUCLEOTIDE SEQUENCE</scope>
    <source>
        <strain evidence="6">BMAN</strain>
    </source>
</reference>
<evidence type="ECO:0000256" key="2">
    <source>
        <dbReference type="SAM" id="Coils"/>
    </source>
</evidence>
<dbReference type="PROSITE" id="PS00914">
    <property type="entry name" value="SYNTAXIN"/>
    <property type="match status" value="1"/>
</dbReference>
<dbReference type="SUPFAM" id="SSF47661">
    <property type="entry name" value="t-snare proteins"/>
    <property type="match status" value="1"/>
</dbReference>
<dbReference type="Gene3D" id="1.20.5.110">
    <property type="match status" value="1"/>
</dbReference>
<organism evidence="6 7">
    <name type="scientific">Anaeramoeba ignava</name>
    <name type="common">Anaerobic marine amoeba</name>
    <dbReference type="NCBI Taxonomy" id="1746090"/>
    <lineage>
        <taxon>Eukaryota</taxon>
        <taxon>Metamonada</taxon>
        <taxon>Anaeramoebidae</taxon>
        <taxon>Anaeramoeba</taxon>
    </lineage>
</organism>
<accession>A0A9Q0LD39</accession>
<keyword evidence="2" id="KW-0175">Coiled coil</keyword>
<keyword evidence="4" id="KW-0812">Transmembrane</keyword>
<evidence type="ECO:0000256" key="1">
    <source>
        <dbReference type="ARBA" id="ARBA00009063"/>
    </source>
</evidence>
<dbReference type="EMBL" id="JAPDFW010000098">
    <property type="protein sequence ID" value="KAJ5070174.1"/>
    <property type="molecule type" value="Genomic_DNA"/>
</dbReference>
<dbReference type="GO" id="GO:0005484">
    <property type="term" value="F:SNAP receptor activity"/>
    <property type="evidence" value="ECO:0007669"/>
    <property type="project" value="InterPro"/>
</dbReference>
<dbReference type="InterPro" id="IPR006011">
    <property type="entry name" value="Syntaxin_N"/>
</dbReference>
<dbReference type="InterPro" id="IPR000727">
    <property type="entry name" value="T_SNARE_dom"/>
</dbReference>
<dbReference type="Pfam" id="PF14523">
    <property type="entry name" value="Syntaxin_2"/>
    <property type="match status" value="1"/>
</dbReference>
<feature type="domain" description="T-SNARE coiled-coil homology" evidence="5">
    <location>
        <begin position="171"/>
        <end position="233"/>
    </location>
</feature>
<dbReference type="GO" id="GO:0048278">
    <property type="term" value="P:vesicle docking"/>
    <property type="evidence" value="ECO:0007669"/>
    <property type="project" value="TreeGrafter"/>
</dbReference>
<proteinExistence type="inferred from homology"/>
<feature type="region of interest" description="Disordered" evidence="3">
    <location>
        <begin position="120"/>
        <end position="140"/>
    </location>
</feature>
<evidence type="ECO:0000256" key="4">
    <source>
        <dbReference type="SAM" id="Phobius"/>
    </source>
</evidence>
<dbReference type="GO" id="GO:0012505">
    <property type="term" value="C:endomembrane system"/>
    <property type="evidence" value="ECO:0007669"/>
    <property type="project" value="TreeGrafter"/>
</dbReference>
<evidence type="ECO:0000259" key="5">
    <source>
        <dbReference type="PROSITE" id="PS50192"/>
    </source>
</evidence>
<feature type="transmembrane region" description="Helical" evidence="4">
    <location>
        <begin position="245"/>
        <end position="264"/>
    </location>
</feature>
<dbReference type="OMA" id="QPFLMEQ"/>
<keyword evidence="4" id="KW-1133">Transmembrane helix</keyword>
<dbReference type="GO" id="GO:0006906">
    <property type="term" value="P:vesicle fusion"/>
    <property type="evidence" value="ECO:0007669"/>
    <property type="project" value="TreeGrafter"/>
</dbReference>
<dbReference type="GO" id="GO:0000149">
    <property type="term" value="F:SNARE binding"/>
    <property type="evidence" value="ECO:0007669"/>
    <property type="project" value="TreeGrafter"/>
</dbReference>
<dbReference type="CDD" id="cd15840">
    <property type="entry name" value="SNARE_Qa"/>
    <property type="match status" value="1"/>
</dbReference>
<keyword evidence="7" id="KW-1185">Reference proteome</keyword>
<dbReference type="Proteomes" id="UP001149090">
    <property type="component" value="Unassembled WGS sequence"/>
</dbReference>
<dbReference type="PROSITE" id="PS50192">
    <property type="entry name" value="T_SNARE"/>
    <property type="match status" value="1"/>
</dbReference>
<gene>
    <name evidence="6" type="ORF">M0811_11203</name>
</gene>
<dbReference type="InterPro" id="IPR045242">
    <property type="entry name" value="Syntaxin"/>
</dbReference>